<evidence type="ECO:0000256" key="4">
    <source>
        <dbReference type="ARBA" id="ARBA00023004"/>
    </source>
</evidence>
<gene>
    <name evidence="6" type="primary">hcp</name>
    <name evidence="6" type="ORF">SNAT2548_LOCUS5963</name>
</gene>
<evidence type="ECO:0000313" key="7">
    <source>
        <dbReference type="Proteomes" id="UP000604046"/>
    </source>
</evidence>
<dbReference type="Pfam" id="PF03063">
    <property type="entry name" value="Prismane"/>
    <property type="match status" value="1"/>
</dbReference>
<keyword evidence="5" id="KW-0411">Iron-sulfur</keyword>
<dbReference type="SUPFAM" id="SSF56821">
    <property type="entry name" value="Prismane protein-like"/>
    <property type="match status" value="1"/>
</dbReference>
<comment type="caution">
    <text evidence="6">The sequence shown here is derived from an EMBL/GenBank/DDBJ whole genome shotgun (WGS) entry which is preliminary data.</text>
</comment>
<dbReference type="PANTHER" id="PTHR30109">
    <property type="entry name" value="HYDROXYLAMINE REDUCTASE"/>
    <property type="match status" value="1"/>
</dbReference>
<evidence type="ECO:0000256" key="5">
    <source>
        <dbReference type="ARBA" id="ARBA00023014"/>
    </source>
</evidence>
<name>A0A812J9V6_9DINO</name>
<sequence length="528" mass="56965">MDAVPAQELEDLRQPQMMCYQCEQTNAGKGCTTTGVCKKSPTTAGLQDLQVLYALRLCQLAAAFGPENPFEADCRRLILESMFATLTNVNFDNARFEAYLRESAATVEKMEKKLADHHGPYRKETGKAVPPAPVGLPSALPGDSKALLVAAAPAGLLARSAIVANEDLFGILEMCCYGLKGVMAYFYHAEHLKAGDAAYGEDERKEVYQEIYRVGAYLAEAGSSKAAPDAMNTALGEALALGALNLKVMKLLDAGHNVVLGTPEPTTVKQEPPEGPAILVSGHDLAILRKLLDQCKGRGVNVYTHGEMLPAHSYPQLKKYAELKGHFGTHWGNQQKEFRYFPGSILMTSNCLMPPMGKYRDRIWTTGPVGFDAVPNMVSDDFSALIEQAVKQSPEIKVPRSGALPNRELQIGFGHAAVLSVADKVVAAIKGGQLKHVFIIGGCDGTEGSRSYFTDLAHDTPDDSIILTLGCGKFRLNSHDYGDIGGIPRLLDLGQCNDAYGAVVIATKLAEDSGVVCAIYIVWVRRCA</sequence>
<dbReference type="GO" id="GO:0042542">
    <property type="term" value="P:response to hydrogen peroxide"/>
    <property type="evidence" value="ECO:0007669"/>
    <property type="project" value="TreeGrafter"/>
</dbReference>
<dbReference type="GO" id="GO:0051536">
    <property type="term" value="F:iron-sulfur cluster binding"/>
    <property type="evidence" value="ECO:0007669"/>
    <property type="project" value="UniProtKB-KW"/>
</dbReference>
<keyword evidence="7" id="KW-1185">Reference proteome</keyword>
<dbReference type="GO" id="GO:0004601">
    <property type="term" value="F:peroxidase activity"/>
    <property type="evidence" value="ECO:0007669"/>
    <property type="project" value="TreeGrafter"/>
</dbReference>
<dbReference type="PANTHER" id="PTHR30109:SF0">
    <property type="entry name" value="HYDROXYLAMINE REDUCTASE"/>
    <property type="match status" value="1"/>
</dbReference>
<dbReference type="InterPro" id="IPR011254">
    <property type="entry name" value="Prismane-like_sf"/>
</dbReference>
<accession>A0A812J9V6</accession>
<evidence type="ECO:0000256" key="3">
    <source>
        <dbReference type="ARBA" id="ARBA00023002"/>
    </source>
</evidence>
<dbReference type="InterPro" id="IPR016099">
    <property type="entry name" value="Prismane-like_a/b-sand"/>
</dbReference>
<proteinExistence type="predicted"/>
<dbReference type="InterPro" id="IPR010048">
    <property type="entry name" value="Hydroxylam_reduct"/>
</dbReference>
<dbReference type="OrthoDB" id="440279at2759"/>
<dbReference type="EMBL" id="CAJNDS010000388">
    <property type="protein sequence ID" value="CAE7200641.1"/>
    <property type="molecule type" value="Genomic_DNA"/>
</dbReference>
<evidence type="ECO:0000256" key="1">
    <source>
        <dbReference type="ARBA" id="ARBA00022490"/>
    </source>
</evidence>
<dbReference type="Gene3D" id="3.40.50.2030">
    <property type="match status" value="2"/>
</dbReference>
<reference evidence="6" key="1">
    <citation type="submission" date="2021-02" db="EMBL/GenBank/DDBJ databases">
        <authorList>
            <person name="Dougan E. K."/>
            <person name="Rhodes N."/>
            <person name="Thang M."/>
            <person name="Chan C."/>
        </authorList>
    </citation>
    <scope>NUCLEOTIDE SEQUENCE</scope>
</reference>
<dbReference type="Gene3D" id="1.20.1270.20">
    <property type="match status" value="2"/>
</dbReference>
<evidence type="ECO:0000256" key="2">
    <source>
        <dbReference type="ARBA" id="ARBA00022723"/>
    </source>
</evidence>
<evidence type="ECO:0000313" key="6">
    <source>
        <dbReference type="EMBL" id="CAE7200641.1"/>
    </source>
</evidence>
<dbReference type="InterPro" id="IPR016100">
    <property type="entry name" value="Prismane_a-bundle"/>
</dbReference>
<organism evidence="6 7">
    <name type="scientific">Symbiodinium natans</name>
    <dbReference type="NCBI Taxonomy" id="878477"/>
    <lineage>
        <taxon>Eukaryota</taxon>
        <taxon>Sar</taxon>
        <taxon>Alveolata</taxon>
        <taxon>Dinophyceae</taxon>
        <taxon>Suessiales</taxon>
        <taxon>Symbiodiniaceae</taxon>
        <taxon>Symbiodinium</taxon>
    </lineage>
</organism>
<dbReference type="GO" id="GO:0005737">
    <property type="term" value="C:cytoplasm"/>
    <property type="evidence" value="ECO:0007669"/>
    <property type="project" value="InterPro"/>
</dbReference>
<keyword evidence="4" id="KW-0408">Iron</keyword>
<dbReference type="InterPro" id="IPR004137">
    <property type="entry name" value="HCP/CODH"/>
</dbReference>
<dbReference type="AlphaFoldDB" id="A0A812J9V6"/>
<dbReference type="NCBIfam" id="NF003658">
    <property type="entry name" value="PRK05290.1"/>
    <property type="match status" value="1"/>
</dbReference>
<dbReference type="Proteomes" id="UP000604046">
    <property type="component" value="Unassembled WGS sequence"/>
</dbReference>
<dbReference type="NCBIfam" id="TIGR01703">
    <property type="entry name" value="hybrid_clust"/>
    <property type="match status" value="1"/>
</dbReference>
<dbReference type="GO" id="GO:0050418">
    <property type="term" value="F:hydroxylamine reductase activity"/>
    <property type="evidence" value="ECO:0007669"/>
    <property type="project" value="TreeGrafter"/>
</dbReference>
<keyword evidence="1" id="KW-0963">Cytoplasm</keyword>
<keyword evidence="2" id="KW-0479">Metal-binding</keyword>
<protein>
    <submittedName>
        <fullName evidence="6">Hcp protein</fullName>
    </submittedName>
</protein>
<dbReference type="GO" id="GO:0046872">
    <property type="term" value="F:metal ion binding"/>
    <property type="evidence" value="ECO:0007669"/>
    <property type="project" value="UniProtKB-KW"/>
</dbReference>
<keyword evidence="3" id="KW-0560">Oxidoreductase</keyword>